<accession>A0ABD5LYR1</accession>
<comment type="caution">
    <text evidence="2">The sequence shown here is derived from an EMBL/GenBank/DDBJ whole genome shotgun (WGS) entry which is preliminary data.</text>
</comment>
<protein>
    <recommendedName>
        <fullName evidence="3">Fimbrial subunit</fullName>
    </recommendedName>
</protein>
<proteinExistence type="predicted"/>
<feature type="signal peptide" evidence="1">
    <location>
        <begin position="1"/>
        <end position="21"/>
    </location>
</feature>
<name>A0ABD5LYR1_PROMI</name>
<keyword evidence="1" id="KW-0732">Signal</keyword>
<evidence type="ECO:0000313" key="2">
    <source>
        <dbReference type="EMBL" id="MEY2344793.1"/>
    </source>
</evidence>
<dbReference type="AlphaFoldDB" id="A0ABD5LYR1"/>
<reference evidence="2" key="1">
    <citation type="submission" date="2021-05" db="EMBL/GenBank/DDBJ databases">
        <title>First report of NDM-5 and VEB-6 producing Proteus mirabilis isolated from blood of a sepsis patient in Kolkata, India.</title>
        <authorList>
            <person name="Halder G."/>
            <person name="Chaudhuri B."/>
            <person name="Dutta S."/>
        </authorList>
    </citation>
    <scope>NUCLEOTIDE SEQUENCE [LARGE SCALE GENOMIC DNA]</scope>
    <source>
        <strain evidence="2">7049</strain>
    </source>
</reference>
<sequence length="70" mass="7678">MRYYHYILGTVMLAMSAVVNSATINLTAKFTPAINNSNSDGIFTNTTPEADIVLDGQNIAMLMMSVFICR</sequence>
<gene>
    <name evidence="2" type="ORF">I3679_014825</name>
</gene>
<evidence type="ECO:0008006" key="3">
    <source>
        <dbReference type="Google" id="ProtNLM"/>
    </source>
</evidence>
<organism evidence="2">
    <name type="scientific">Proteus mirabilis</name>
    <dbReference type="NCBI Taxonomy" id="584"/>
    <lineage>
        <taxon>Bacteria</taxon>
        <taxon>Pseudomonadati</taxon>
        <taxon>Pseudomonadota</taxon>
        <taxon>Gammaproteobacteria</taxon>
        <taxon>Enterobacterales</taxon>
        <taxon>Morganellaceae</taxon>
        <taxon>Proteus</taxon>
    </lineage>
</organism>
<dbReference type="EMBL" id="JADQCH020000002">
    <property type="protein sequence ID" value="MEY2344793.1"/>
    <property type="molecule type" value="Genomic_DNA"/>
</dbReference>
<evidence type="ECO:0000256" key="1">
    <source>
        <dbReference type="SAM" id="SignalP"/>
    </source>
</evidence>
<feature type="chain" id="PRO_5044820609" description="Fimbrial subunit" evidence="1">
    <location>
        <begin position="22"/>
        <end position="70"/>
    </location>
</feature>